<comment type="caution">
    <text evidence="1">The sequence shown here is derived from an EMBL/GenBank/DDBJ whole genome shotgun (WGS) entry which is preliminary data.</text>
</comment>
<reference evidence="2" key="1">
    <citation type="journal article" date="2019" name="Int. J. Syst. Evol. Microbiol.">
        <title>The Global Catalogue of Microorganisms (GCM) 10K type strain sequencing project: providing services to taxonomists for standard genome sequencing and annotation.</title>
        <authorList>
            <consortium name="The Broad Institute Genomics Platform"/>
            <consortium name="The Broad Institute Genome Sequencing Center for Infectious Disease"/>
            <person name="Wu L."/>
            <person name="Ma J."/>
        </authorList>
    </citation>
    <scope>NUCLEOTIDE SEQUENCE [LARGE SCALE GENOMIC DNA]</scope>
    <source>
        <strain evidence="2">JCM 18531</strain>
    </source>
</reference>
<dbReference type="RefSeq" id="WP_345522483.1">
    <property type="nucleotide sequence ID" value="NZ_BAABKM010000002.1"/>
</dbReference>
<name>A0ABP8XRC8_9ACTN</name>
<dbReference type="InterPro" id="IPR024248">
    <property type="entry name" value="DUF2695"/>
</dbReference>
<proteinExistence type="predicted"/>
<evidence type="ECO:0008006" key="3">
    <source>
        <dbReference type="Google" id="ProtNLM"/>
    </source>
</evidence>
<evidence type="ECO:0000313" key="1">
    <source>
        <dbReference type="EMBL" id="GAA4711327.1"/>
    </source>
</evidence>
<organism evidence="1 2">
    <name type="scientific">Nocardioides conyzicola</name>
    <dbReference type="NCBI Taxonomy" id="1651781"/>
    <lineage>
        <taxon>Bacteria</taxon>
        <taxon>Bacillati</taxon>
        <taxon>Actinomycetota</taxon>
        <taxon>Actinomycetes</taxon>
        <taxon>Propionibacteriales</taxon>
        <taxon>Nocardioidaceae</taxon>
        <taxon>Nocardioides</taxon>
    </lineage>
</organism>
<dbReference type="Proteomes" id="UP001499974">
    <property type="component" value="Unassembled WGS sequence"/>
</dbReference>
<gene>
    <name evidence="1" type="ORF">GCM10023349_32880</name>
</gene>
<protein>
    <recommendedName>
        <fullName evidence="3">DUF2695 domain-containing protein</fullName>
    </recommendedName>
</protein>
<keyword evidence="2" id="KW-1185">Reference proteome</keyword>
<accession>A0ABP8XRC8</accession>
<sequence>MPEMSVADEAELFLKMIADPGCEPGLYECLACFVARRVEDVGCDDTRLWTQWFRDLKSPTATALETRLFDLGVTCDCRLVTRGYRMHRALLVRDLMTDELSAPDEMPDCAGVRRTSTKPCANWERRPLDDWQPPRHG</sequence>
<dbReference type="Pfam" id="PF10905">
    <property type="entry name" value="DUF2695"/>
    <property type="match status" value="1"/>
</dbReference>
<dbReference type="EMBL" id="BAABKM010000002">
    <property type="protein sequence ID" value="GAA4711327.1"/>
    <property type="molecule type" value="Genomic_DNA"/>
</dbReference>
<evidence type="ECO:0000313" key="2">
    <source>
        <dbReference type="Proteomes" id="UP001499974"/>
    </source>
</evidence>